<keyword evidence="2" id="KW-0732">Signal</keyword>
<protein>
    <recommendedName>
        <fullName evidence="5">Pectinesterase inhibitor domain-containing protein</fullName>
    </recommendedName>
</protein>
<organism evidence="3 4">
    <name type="scientific">Setaria italica</name>
    <name type="common">Foxtail millet</name>
    <name type="synonym">Panicum italicum</name>
    <dbReference type="NCBI Taxonomy" id="4555"/>
    <lineage>
        <taxon>Eukaryota</taxon>
        <taxon>Viridiplantae</taxon>
        <taxon>Streptophyta</taxon>
        <taxon>Embryophyta</taxon>
        <taxon>Tracheophyta</taxon>
        <taxon>Spermatophyta</taxon>
        <taxon>Magnoliopsida</taxon>
        <taxon>Liliopsida</taxon>
        <taxon>Poales</taxon>
        <taxon>Poaceae</taxon>
        <taxon>PACMAD clade</taxon>
        <taxon>Panicoideae</taxon>
        <taxon>Panicodae</taxon>
        <taxon>Paniceae</taxon>
        <taxon>Cenchrinae</taxon>
        <taxon>Setaria</taxon>
    </lineage>
</organism>
<dbReference type="InParanoid" id="K3XL23"/>
<feature type="region of interest" description="Disordered" evidence="1">
    <location>
        <begin position="61"/>
        <end position="215"/>
    </location>
</feature>
<proteinExistence type="predicted"/>
<reference evidence="4" key="1">
    <citation type="journal article" date="2012" name="Nat. Biotechnol.">
        <title>Reference genome sequence of the model plant Setaria.</title>
        <authorList>
            <person name="Bennetzen J.L."/>
            <person name="Schmutz J."/>
            <person name="Wang H."/>
            <person name="Percifield R."/>
            <person name="Hawkins J."/>
            <person name="Pontaroli A.C."/>
            <person name="Estep M."/>
            <person name="Feng L."/>
            <person name="Vaughn J.N."/>
            <person name="Grimwood J."/>
            <person name="Jenkins J."/>
            <person name="Barry K."/>
            <person name="Lindquist E."/>
            <person name="Hellsten U."/>
            <person name="Deshpande S."/>
            <person name="Wang X."/>
            <person name="Wu X."/>
            <person name="Mitros T."/>
            <person name="Triplett J."/>
            <person name="Yang X."/>
            <person name="Ye C.Y."/>
            <person name="Mauro-Herrera M."/>
            <person name="Wang L."/>
            <person name="Li P."/>
            <person name="Sharma M."/>
            <person name="Sharma R."/>
            <person name="Ronald P.C."/>
            <person name="Panaud O."/>
            <person name="Kellogg E.A."/>
            <person name="Brutnell T.P."/>
            <person name="Doust A.N."/>
            <person name="Tuskan G.A."/>
            <person name="Rokhsar D."/>
            <person name="Devos K.M."/>
        </authorList>
    </citation>
    <scope>NUCLEOTIDE SEQUENCE [LARGE SCALE GENOMIC DNA]</scope>
    <source>
        <strain evidence="4">cv. Yugu1</strain>
    </source>
</reference>
<feature type="compositionally biased region" description="Basic residues" evidence="1">
    <location>
        <begin position="124"/>
        <end position="137"/>
    </location>
</feature>
<dbReference type="EMBL" id="AGNK02003461">
    <property type="status" value="NOT_ANNOTATED_CDS"/>
    <property type="molecule type" value="Genomic_DNA"/>
</dbReference>
<dbReference type="eggNOG" id="ENOG502T1BN">
    <property type="taxonomic scope" value="Eukaryota"/>
</dbReference>
<dbReference type="FunCoup" id="K3XL23">
    <property type="interactions" value="6"/>
</dbReference>
<evidence type="ECO:0008006" key="5">
    <source>
        <dbReference type="Google" id="ProtNLM"/>
    </source>
</evidence>
<feature type="chain" id="PRO_5010125822" description="Pectinesterase inhibitor domain-containing protein" evidence="2">
    <location>
        <begin position="29"/>
        <end position="262"/>
    </location>
</feature>
<dbReference type="OMA" id="HAPPCHR"/>
<dbReference type="EnsemblPlants" id="KQL08635">
    <property type="protein sequence ID" value="KQL08635"/>
    <property type="gene ID" value="SETIT_002596mg"/>
</dbReference>
<evidence type="ECO:0000256" key="1">
    <source>
        <dbReference type="SAM" id="MobiDB-lite"/>
    </source>
</evidence>
<name>K3XL23_SETIT</name>
<keyword evidence="4" id="KW-1185">Reference proteome</keyword>
<evidence type="ECO:0000313" key="4">
    <source>
        <dbReference type="Proteomes" id="UP000004995"/>
    </source>
</evidence>
<feature type="signal peptide" evidence="2">
    <location>
        <begin position="1"/>
        <end position="28"/>
    </location>
</feature>
<evidence type="ECO:0000256" key="2">
    <source>
        <dbReference type="SAM" id="SignalP"/>
    </source>
</evidence>
<sequence>MAHKLPSTLIAAFAVLLALAAPLVVVAGDPDMLQDICVADYHSLKGQGGERDGARLLLRPAGEARQHHRQRGGVGGDGGERGDGPGAQHPGRVHGAHRLRAVGRQPAAHPPARHRDHLRAPRLPPRRLHHHRQRPLRTHPPQGRGLRLPPWPRPLPEEQRTHPRRRRLGLQQPAAGHAGPRRDALRRLAAGAGRCAGKGVPDRRRPRRGHQGQVPTHVDTRMQPCMHADGDFEFRSIHCVLAVIKCDGSNNWLGRLVWLCMV</sequence>
<dbReference type="Gramene" id="KQL08635">
    <property type="protein sequence ID" value="KQL08635"/>
    <property type="gene ID" value="SETIT_002596mg"/>
</dbReference>
<evidence type="ECO:0000313" key="3">
    <source>
        <dbReference type="EnsemblPlants" id="KQL08635"/>
    </source>
</evidence>
<accession>K3XL23</accession>
<feature type="compositionally biased region" description="Low complexity" evidence="1">
    <location>
        <begin position="187"/>
        <end position="199"/>
    </location>
</feature>
<feature type="compositionally biased region" description="Basic residues" evidence="1">
    <location>
        <begin position="91"/>
        <end position="101"/>
    </location>
</feature>
<reference evidence="3" key="2">
    <citation type="submission" date="2018-08" db="UniProtKB">
        <authorList>
            <consortium name="EnsemblPlants"/>
        </authorList>
    </citation>
    <scope>IDENTIFICATION</scope>
    <source>
        <strain evidence="3">Yugu1</strain>
    </source>
</reference>
<feature type="compositionally biased region" description="Low complexity" evidence="1">
    <location>
        <begin position="139"/>
        <end position="148"/>
    </location>
</feature>
<dbReference type="AlphaFoldDB" id="K3XL23"/>
<dbReference type="HOGENOM" id="CLU_1063200_0_0_1"/>
<dbReference type="Proteomes" id="UP000004995">
    <property type="component" value="Unassembled WGS sequence"/>
</dbReference>